<protein>
    <recommendedName>
        <fullName evidence="3">RING-type E3 ubiquitin transferase</fullName>
        <ecNumber evidence="3">2.3.2.27</ecNumber>
    </recommendedName>
</protein>
<comment type="subcellular location">
    <subcellularLocation>
        <location evidence="2">Membrane</location>
        <topology evidence="2">Multi-pass membrane protein</topology>
    </subcellularLocation>
</comment>
<dbReference type="EC" id="2.3.2.27" evidence="3"/>
<feature type="domain" description="RING-type" evidence="14">
    <location>
        <begin position="405"/>
        <end position="446"/>
    </location>
</feature>
<evidence type="ECO:0000313" key="15">
    <source>
        <dbReference type="EMBL" id="EQC40431.1"/>
    </source>
</evidence>
<accession>T0R0F8</accession>
<evidence type="ECO:0000256" key="8">
    <source>
        <dbReference type="ARBA" id="ARBA00022786"/>
    </source>
</evidence>
<dbReference type="GeneID" id="19943054"/>
<dbReference type="Gene3D" id="3.30.40.10">
    <property type="entry name" value="Zinc/RING finger domain, C3HC4 (zinc finger)"/>
    <property type="match status" value="1"/>
</dbReference>
<dbReference type="RefSeq" id="XP_008606130.1">
    <property type="nucleotide sequence ID" value="XM_008607908.1"/>
</dbReference>
<evidence type="ECO:0000256" key="10">
    <source>
        <dbReference type="ARBA" id="ARBA00022989"/>
    </source>
</evidence>
<evidence type="ECO:0000256" key="6">
    <source>
        <dbReference type="ARBA" id="ARBA00022723"/>
    </source>
</evidence>
<feature type="region of interest" description="Disordered" evidence="13">
    <location>
        <begin position="211"/>
        <end position="248"/>
    </location>
</feature>
<dbReference type="InterPro" id="IPR001841">
    <property type="entry name" value="Znf_RING"/>
</dbReference>
<dbReference type="CDD" id="cd16454">
    <property type="entry name" value="RING-H2_PA-TM-RING"/>
    <property type="match status" value="1"/>
</dbReference>
<dbReference type="PANTHER" id="PTHR45977">
    <property type="entry name" value="TARGET OF ERK KINASE MPK-1"/>
    <property type="match status" value="1"/>
</dbReference>
<dbReference type="OrthoDB" id="8062037at2759"/>
<dbReference type="EMBL" id="JH767136">
    <property type="protein sequence ID" value="EQC40431.1"/>
    <property type="molecule type" value="Genomic_DNA"/>
</dbReference>
<keyword evidence="11" id="KW-0472">Membrane</keyword>
<evidence type="ECO:0000256" key="2">
    <source>
        <dbReference type="ARBA" id="ARBA00004141"/>
    </source>
</evidence>
<keyword evidence="9" id="KW-0862">Zinc</keyword>
<dbReference type="PROSITE" id="PS50089">
    <property type="entry name" value="ZF_RING_2"/>
    <property type="match status" value="1"/>
</dbReference>
<feature type="compositionally biased region" description="Acidic residues" evidence="13">
    <location>
        <begin position="80"/>
        <end position="89"/>
    </location>
</feature>
<dbReference type="STRING" id="1156394.T0R0F8"/>
<dbReference type="Pfam" id="PF13639">
    <property type="entry name" value="zf-RING_2"/>
    <property type="match status" value="1"/>
</dbReference>
<gene>
    <name evidence="15" type="ORF">SDRG_02327</name>
</gene>
<dbReference type="GO" id="GO:0061630">
    <property type="term" value="F:ubiquitin protein ligase activity"/>
    <property type="evidence" value="ECO:0007669"/>
    <property type="project" value="UniProtKB-EC"/>
</dbReference>
<evidence type="ECO:0000313" key="16">
    <source>
        <dbReference type="Proteomes" id="UP000030762"/>
    </source>
</evidence>
<dbReference type="GO" id="GO:0006511">
    <property type="term" value="P:ubiquitin-dependent protein catabolic process"/>
    <property type="evidence" value="ECO:0007669"/>
    <property type="project" value="TreeGrafter"/>
</dbReference>
<evidence type="ECO:0000256" key="13">
    <source>
        <dbReference type="SAM" id="MobiDB-lite"/>
    </source>
</evidence>
<dbReference type="Proteomes" id="UP000030762">
    <property type="component" value="Unassembled WGS sequence"/>
</dbReference>
<evidence type="ECO:0000259" key="14">
    <source>
        <dbReference type="PROSITE" id="PS50089"/>
    </source>
</evidence>
<dbReference type="GO" id="GO:0008270">
    <property type="term" value="F:zinc ion binding"/>
    <property type="evidence" value="ECO:0007669"/>
    <property type="project" value="UniProtKB-KW"/>
</dbReference>
<dbReference type="AlphaFoldDB" id="T0R0F8"/>
<evidence type="ECO:0000256" key="3">
    <source>
        <dbReference type="ARBA" id="ARBA00012483"/>
    </source>
</evidence>
<feature type="compositionally biased region" description="Basic and acidic residues" evidence="13">
    <location>
        <begin position="99"/>
        <end position="123"/>
    </location>
</feature>
<dbReference type="SUPFAM" id="SSF57850">
    <property type="entry name" value="RING/U-box"/>
    <property type="match status" value="1"/>
</dbReference>
<feature type="region of interest" description="Disordered" evidence="13">
    <location>
        <begin position="71"/>
        <end position="150"/>
    </location>
</feature>
<organism evidence="15 16">
    <name type="scientific">Saprolegnia diclina (strain VS20)</name>
    <dbReference type="NCBI Taxonomy" id="1156394"/>
    <lineage>
        <taxon>Eukaryota</taxon>
        <taxon>Sar</taxon>
        <taxon>Stramenopiles</taxon>
        <taxon>Oomycota</taxon>
        <taxon>Saprolegniomycetes</taxon>
        <taxon>Saprolegniales</taxon>
        <taxon>Saprolegniaceae</taxon>
        <taxon>Saprolegnia</taxon>
    </lineage>
</organism>
<name>T0R0F8_SAPDV</name>
<evidence type="ECO:0000256" key="4">
    <source>
        <dbReference type="ARBA" id="ARBA00022679"/>
    </source>
</evidence>
<evidence type="ECO:0000256" key="7">
    <source>
        <dbReference type="ARBA" id="ARBA00022771"/>
    </source>
</evidence>
<dbReference type="InterPro" id="IPR013083">
    <property type="entry name" value="Znf_RING/FYVE/PHD"/>
</dbReference>
<dbReference type="InParanoid" id="T0R0F8"/>
<keyword evidence="10" id="KW-1133">Transmembrane helix</keyword>
<dbReference type="OMA" id="CKTLIVP"/>
<proteinExistence type="predicted"/>
<keyword evidence="7 12" id="KW-0863">Zinc-finger</keyword>
<keyword evidence="8" id="KW-0833">Ubl conjugation pathway</keyword>
<keyword evidence="4" id="KW-0808">Transferase</keyword>
<evidence type="ECO:0000256" key="11">
    <source>
        <dbReference type="ARBA" id="ARBA00023136"/>
    </source>
</evidence>
<keyword evidence="16" id="KW-1185">Reference proteome</keyword>
<dbReference type="GO" id="GO:0016020">
    <property type="term" value="C:membrane"/>
    <property type="evidence" value="ECO:0007669"/>
    <property type="project" value="UniProtKB-SubCell"/>
</dbReference>
<evidence type="ECO:0000256" key="9">
    <source>
        <dbReference type="ARBA" id="ARBA00022833"/>
    </source>
</evidence>
<keyword evidence="5" id="KW-0812">Transmembrane</keyword>
<keyword evidence="6" id="KW-0479">Metal-binding</keyword>
<dbReference type="eggNOG" id="KOG0800">
    <property type="taxonomic scope" value="Eukaryota"/>
</dbReference>
<dbReference type="SMART" id="SM00184">
    <property type="entry name" value="RING"/>
    <property type="match status" value="1"/>
</dbReference>
<dbReference type="PANTHER" id="PTHR45977:SF4">
    <property type="entry name" value="RING-TYPE DOMAIN-CONTAINING PROTEIN"/>
    <property type="match status" value="1"/>
</dbReference>
<evidence type="ECO:0000256" key="12">
    <source>
        <dbReference type="PROSITE-ProRule" id="PRU00175"/>
    </source>
</evidence>
<comment type="catalytic activity">
    <reaction evidence="1">
        <text>S-ubiquitinyl-[E2 ubiquitin-conjugating enzyme]-L-cysteine + [acceptor protein]-L-lysine = [E2 ubiquitin-conjugating enzyme]-L-cysteine + N(6)-ubiquitinyl-[acceptor protein]-L-lysine.</text>
        <dbReference type="EC" id="2.3.2.27"/>
    </reaction>
</comment>
<evidence type="ECO:0000256" key="5">
    <source>
        <dbReference type="ARBA" id="ARBA00022692"/>
    </source>
</evidence>
<dbReference type="GO" id="GO:0016567">
    <property type="term" value="P:protein ubiquitination"/>
    <property type="evidence" value="ECO:0007669"/>
    <property type="project" value="TreeGrafter"/>
</dbReference>
<reference evidence="15 16" key="1">
    <citation type="submission" date="2012-04" db="EMBL/GenBank/DDBJ databases">
        <title>The Genome Sequence of Saprolegnia declina VS20.</title>
        <authorList>
            <consortium name="The Broad Institute Genome Sequencing Platform"/>
            <person name="Russ C."/>
            <person name="Nusbaum C."/>
            <person name="Tyler B."/>
            <person name="van West P."/>
            <person name="Dieguez-Uribeondo J."/>
            <person name="de Bruijn I."/>
            <person name="Tripathy S."/>
            <person name="Jiang R."/>
            <person name="Young S.K."/>
            <person name="Zeng Q."/>
            <person name="Gargeya S."/>
            <person name="Fitzgerald M."/>
            <person name="Haas B."/>
            <person name="Abouelleil A."/>
            <person name="Alvarado L."/>
            <person name="Arachchi H.M."/>
            <person name="Berlin A."/>
            <person name="Chapman S.B."/>
            <person name="Goldberg J."/>
            <person name="Griggs A."/>
            <person name="Gujja S."/>
            <person name="Hansen M."/>
            <person name="Howarth C."/>
            <person name="Imamovic A."/>
            <person name="Larimer J."/>
            <person name="McCowen C."/>
            <person name="Montmayeur A."/>
            <person name="Murphy C."/>
            <person name="Neiman D."/>
            <person name="Pearson M."/>
            <person name="Priest M."/>
            <person name="Roberts A."/>
            <person name="Saif S."/>
            <person name="Shea T."/>
            <person name="Sisk P."/>
            <person name="Sykes S."/>
            <person name="Wortman J."/>
            <person name="Nusbaum C."/>
            <person name="Birren B."/>
        </authorList>
    </citation>
    <scope>NUCLEOTIDE SEQUENCE [LARGE SCALE GENOMIC DNA]</scope>
    <source>
        <strain evidence="15 16">VS20</strain>
    </source>
</reference>
<sequence length="460" mass="51708">MATPVAEQQGPPSTAPRLADVFRAREACFKGLVQQKNKEAETLRRQLIESNMEVERLKIQVLAHERALAEARSARRDETEAMVELDDDHGLEAPSPTPSDRDDRCDGIADEALRYDPHEVQMEREDEQAAPAHDALTTPRHDDISDEEAYEQGFAPMESGDDASSDNGDFEFGAPELLPLQEQGLFASSASINSSSVIIPVRRVLYRHELRNAQVSPPHRPPTQPTARTPQREAPPAEGQPRAQRPRTELIGIPQPEFALLSAEQRRAARAFSHLTRDPTISTNVAATLLAPIRRRSQGPVVHALPLPPLRRKKVPGAPTRRVLSEDDTNQRRLLRLQFYRNKEMVDAFEAYKRQELMTARRISPQHLGATREKFADDFPAVTDFMWQFMASQTWPQHTALQLECSICTEVYSAGETVATLPCAHLFHDDCIKPWFAEHDKCPQCKTLIVPTRGTLGKRP</sequence>
<evidence type="ECO:0000256" key="1">
    <source>
        <dbReference type="ARBA" id="ARBA00000900"/>
    </source>
</evidence>
<dbReference type="VEuPathDB" id="FungiDB:SDRG_02327"/>